<evidence type="ECO:0000313" key="8">
    <source>
        <dbReference type="Proteomes" id="UP000326396"/>
    </source>
</evidence>
<dbReference type="EMBL" id="SZYD01000012">
    <property type="protein sequence ID" value="KAD4584031.1"/>
    <property type="molecule type" value="Genomic_DNA"/>
</dbReference>
<evidence type="ECO:0000256" key="2">
    <source>
        <dbReference type="ARBA" id="ARBA00022771"/>
    </source>
</evidence>
<dbReference type="InterPro" id="IPR013083">
    <property type="entry name" value="Znf_RING/FYVE/PHD"/>
</dbReference>
<dbReference type="Proteomes" id="UP000326396">
    <property type="component" value="Linkage Group LG2"/>
</dbReference>
<dbReference type="GO" id="GO:0008270">
    <property type="term" value="F:zinc ion binding"/>
    <property type="evidence" value="ECO:0007669"/>
    <property type="project" value="UniProtKB-KW"/>
</dbReference>
<sequence length="129" mass="14976">MIIDIIFYICLLFPVLRIKSELFNLINCYLSYLLGFAGVNPRYHEEDVCLLDLPIIRFEDLQNHRHRSVDRMCFICAGDYDNGDVLCQLSRCGHVFHSDCIGKRLHRNQSFCPYCRTPIFSGLPPVLCS</sequence>
<dbReference type="SMART" id="SM00184">
    <property type="entry name" value="RING"/>
    <property type="match status" value="1"/>
</dbReference>
<accession>A0A5N6N855</accession>
<evidence type="ECO:0000313" key="7">
    <source>
        <dbReference type="EMBL" id="KAD4584031.1"/>
    </source>
</evidence>
<dbReference type="PANTHER" id="PTHR45969:SF9">
    <property type="entry name" value="RING-TYPE DOMAIN-CONTAINING PROTEIN"/>
    <property type="match status" value="1"/>
</dbReference>
<organism evidence="7 8">
    <name type="scientific">Mikania micrantha</name>
    <name type="common">bitter vine</name>
    <dbReference type="NCBI Taxonomy" id="192012"/>
    <lineage>
        <taxon>Eukaryota</taxon>
        <taxon>Viridiplantae</taxon>
        <taxon>Streptophyta</taxon>
        <taxon>Embryophyta</taxon>
        <taxon>Tracheophyta</taxon>
        <taxon>Spermatophyta</taxon>
        <taxon>Magnoliopsida</taxon>
        <taxon>eudicotyledons</taxon>
        <taxon>Gunneridae</taxon>
        <taxon>Pentapetalae</taxon>
        <taxon>asterids</taxon>
        <taxon>campanulids</taxon>
        <taxon>Asterales</taxon>
        <taxon>Asteraceae</taxon>
        <taxon>Asteroideae</taxon>
        <taxon>Heliantheae alliance</taxon>
        <taxon>Eupatorieae</taxon>
        <taxon>Mikania</taxon>
    </lineage>
</organism>
<dbReference type="PROSITE" id="PS50089">
    <property type="entry name" value="ZF_RING_2"/>
    <property type="match status" value="1"/>
</dbReference>
<dbReference type="SUPFAM" id="SSF57850">
    <property type="entry name" value="RING/U-box"/>
    <property type="match status" value="1"/>
</dbReference>
<feature type="chain" id="PRO_5024280832" description="RING-type domain-containing protein" evidence="5">
    <location>
        <begin position="21"/>
        <end position="129"/>
    </location>
</feature>
<evidence type="ECO:0000256" key="1">
    <source>
        <dbReference type="ARBA" id="ARBA00022723"/>
    </source>
</evidence>
<dbReference type="PANTHER" id="PTHR45969">
    <property type="entry name" value="RING ZINC FINGER PROTEIN-RELATED"/>
    <property type="match status" value="1"/>
</dbReference>
<dbReference type="OrthoDB" id="8062037at2759"/>
<keyword evidence="1" id="KW-0479">Metal-binding</keyword>
<evidence type="ECO:0000256" key="5">
    <source>
        <dbReference type="SAM" id="SignalP"/>
    </source>
</evidence>
<dbReference type="Pfam" id="PF13639">
    <property type="entry name" value="zf-RING_2"/>
    <property type="match status" value="1"/>
</dbReference>
<dbReference type="InterPro" id="IPR001841">
    <property type="entry name" value="Znf_RING"/>
</dbReference>
<keyword evidence="3" id="KW-0862">Zinc</keyword>
<dbReference type="Gene3D" id="3.30.40.10">
    <property type="entry name" value="Zinc/RING finger domain, C3HC4 (zinc finger)"/>
    <property type="match status" value="1"/>
</dbReference>
<feature type="signal peptide" evidence="5">
    <location>
        <begin position="1"/>
        <end position="20"/>
    </location>
</feature>
<comment type="caution">
    <text evidence="7">The sequence shown here is derived from an EMBL/GenBank/DDBJ whole genome shotgun (WGS) entry which is preliminary data.</text>
</comment>
<gene>
    <name evidence="7" type="ORF">E3N88_21632</name>
</gene>
<proteinExistence type="predicted"/>
<keyword evidence="5" id="KW-0732">Signal</keyword>
<dbReference type="AlphaFoldDB" id="A0A5N6N855"/>
<dbReference type="GO" id="GO:0061630">
    <property type="term" value="F:ubiquitin protein ligase activity"/>
    <property type="evidence" value="ECO:0007669"/>
    <property type="project" value="TreeGrafter"/>
</dbReference>
<evidence type="ECO:0000256" key="3">
    <source>
        <dbReference type="ARBA" id="ARBA00022833"/>
    </source>
</evidence>
<keyword evidence="8" id="KW-1185">Reference proteome</keyword>
<evidence type="ECO:0000256" key="4">
    <source>
        <dbReference type="PROSITE-ProRule" id="PRU00175"/>
    </source>
</evidence>
<dbReference type="GO" id="GO:0016567">
    <property type="term" value="P:protein ubiquitination"/>
    <property type="evidence" value="ECO:0007669"/>
    <property type="project" value="TreeGrafter"/>
</dbReference>
<evidence type="ECO:0000259" key="6">
    <source>
        <dbReference type="PROSITE" id="PS50089"/>
    </source>
</evidence>
<feature type="domain" description="RING-type" evidence="6">
    <location>
        <begin position="73"/>
        <end position="116"/>
    </location>
</feature>
<reference evidence="7 8" key="1">
    <citation type="submission" date="2019-05" db="EMBL/GenBank/DDBJ databases">
        <title>Mikania micrantha, genome provides insights into the molecular mechanism of rapid growth.</title>
        <authorList>
            <person name="Liu B."/>
        </authorList>
    </citation>
    <scope>NUCLEOTIDE SEQUENCE [LARGE SCALE GENOMIC DNA]</scope>
    <source>
        <strain evidence="7">NLD-2019</strain>
        <tissue evidence="7">Leaf</tissue>
    </source>
</reference>
<name>A0A5N6N855_9ASTR</name>
<protein>
    <recommendedName>
        <fullName evidence="6">RING-type domain-containing protein</fullName>
    </recommendedName>
</protein>
<keyword evidence="2 4" id="KW-0863">Zinc-finger</keyword>